<organism evidence="1 2">
    <name type="scientific">Streptomyces fructofermentans</name>
    <dbReference type="NCBI Taxonomy" id="152141"/>
    <lineage>
        <taxon>Bacteria</taxon>
        <taxon>Bacillati</taxon>
        <taxon>Actinomycetota</taxon>
        <taxon>Actinomycetes</taxon>
        <taxon>Kitasatosporales</taxon>
        <taxon>Streptomycetaceae</taxon>
        <taxon>Streptomyces</taxon>
    </lineage>
</organism>
<reference evidence="1" key="1">
    <citation type="journal article" date="2014" name="Int. J. Syst. Evol. Microbiol.">
        <title>Complete genome sequence of Corynebacterium casei LMG S-19264T (=DSM 44701T), isolated from a smear-ripened cheese.</title>
        <authorList>
            <consortium name="US DOE Joint Genome Institute (JGI-PGF)"/>
            <person name="Walter F."/>
            <person name="Albersmeier A."/>
            <person name="Kalinowski J."/>
            <person name="Ruckert C."/>
        </authorList>
    </citation>
    <scope>NUCLEOTIDE SEQUENCE</scope>
    <source>
        <strain evidence="1">JCM 4956</strain>
    </source>
</reference>
<dbReference type="SUPFAM" id="SSF102198">
    <property type="entry name" value="Putative cyclase"/>
    <property type="match status" value="1"/>
</dbReference>
<dbReference type="InterPro" id="IPR037175">
    <property type="entry name" value="KFase_sf"/>
</dbReference>
<dbReference type="GO" id="GO:0019441">
    <property type="term" value="P:L-tryptophan catabolic process to kynurenine"/>
    <property type="evidence" value="ECO:0007669"/>
    <property type="project" value="InterPro"/>
</dbReference>
<dbReference type="AlphaFoldDB" id="A0A918K2D5"/>
<dbReference type="InterPro" id="IPR007325">
    <property type="entry name" value="KFase/CYL"/>
</dbReference>
<dbReference type="PANTHER" id="PTHR31118:SF12">
    <property type="entry name" value="CYCLASE-LIKE PROTEIN 2"/>
    <property type="match status" value="1"/>
</dbReference>
<sequence>MGWLAGIHRREARVRIIDLSSPVDGAGFEPDPVVHDVLGPAEAATHMSEEMREHFGIDFDPAELPEGEFLSLDRLQLTTHTGTHVDAPSHYGTRASYRDGPPRHIDEMPLDWFFRPAVLLDVSDQGTGAVGADVLRREMDRIGRTPSPMDIVLLRTGADAWSGTRKYFTDFTGLDGSAVHLLLDLGVRVIGTDAFSLDAPFGDIITRYRETGDRSVLWPAHFIGRDREYCQVERLAGLDRLPAAHGFRVACFPIRIAGAGAGWTRAVALVDE</sequence>
<gene>
    <name evidence="1" type="ORF">GCM10010515_09600</name>
</gene>
<comment type="caution">
    <text evidence="1">The sequence shown here is derived from an EMBL/GenBank/DDBJ whole genome shotgun (WGS) entry which is preliminary data.</text>
</comment>
<proteinExistence type="predicted"/>
<dbReference type="PANTHER" id="PTHR31118">
    <property type="entry name" value="CYCLASE-LIKE PROTEIN 2"/>
    <property type="match status" value="1"/>
</dbReference>
<accession>A0A918K2D5</accession>
<keyword evidence="2" id="KW-1185">Reference proteome</keyword>
<name>A0A918K2D5_9ACTN</name>
<dbReference type="Gene3D" id="3.50.30.50">
    <property type="entry name" value="Putative cyclase"/>
    <property type="match status" value="1"/>
</dbReference>
<dbReference type="GO" id="GO:0004061">
    <property type="term" value="F:arylformamidase activity"/>
    <property type="evidence" value="ECO:0007669"/>
    <property type="project" value="InterPro"/>
</dbReference>
<dbReference type="Pfam" id="PF04199">
    <property type="entry name" value="Cyclase"/>
    <property type="match status" value="1"/>
</dbReference>
<reference evidence="1" key="2">
    <citation type="submission" date="2020-09" db="EMBL/GenBank/DDBJ databases">
        <authorList>
            <person name="Sun Q."/>
            <person name="Ohkuma M."/>
        </authorList>
    </citation>
    <scope>NUCLEOTIDE SEQUENCE</scope>
    <source>
        <strain evidence="1">JCM 4956</strain>
    </source>
</reference>
<protein>
    <submittedName>
        <fullName evidence="1">Cyclase</fullName>
    </submittedName>
</protein>
<dbReference type="Proteomes" id="UP000645555">
    <property type="component" value="Unassembled WGS sequence"/>
</dbReference>
<evidence type="ECO:0000313" key="1">
    <source>
        <dbReference type="EMBL" id="GGX44777.1"/>
    </source>
</evidence>
<evidence type="ECO:0000313" key="2">
    <source>
        <dbReference type="Proteomes" id="UP000645555"/>
    </source>
</evidence>
<dbReference type="EMBL" id="BMWD01000002">
    <property type="protein sequence ID" value="GGX44777.1"/>
    <property type="molecule type" value="Genomic_DNA"/>
</dbReference>